<evidence type="ECO:0000256" key="1">
    <source>
        <dbReference type="ARBA" id="ARBA00022491"/>
    </source>
</evidence>
<dbReference type="InterPro" id="IPR000182">
    <property type="entry name" value="GNAT_dom"/>
</dbReference>
<keyword evidence="8" id="KW-1185">Reference proteome</keyword>
<dbReference type="InterPro" id="IPR016181">
    <property type="entry name" value="Acyl_CoA_acyltransferase"/>
</dbReference>
<comment type="catalytic activity">
    <reaction evidence="5">
        <text>glycyl-tRNA(Gly) + acetyl-CoA = N-acetylglycyl-tRNA(Gly) + CoA + H(+)</text>
        <dbReference type="Rhea" id="RHEA:81867"/>
        <dbReference type="Rhea" id="RHEA-COMP:9683"/>
        <dbReference type="Rhea" id="RHEA-COMP:19766"/>
        <dbReference type="ChEBI" id="CHEBI:15378"/>
        <dbReference type="ChEBI" id="CHEBI:57287"/>
        <dbReference type="ChEBI" id="CHEBI:57288"/>
        <dbReference type="ChEBI" id="CHEBI:78522"/>
        <dbReference type="ChEBI" id="CHEBI:232036"/>
    </reaction>
</comment>
<evidence type="ECO:0000259" key="6">
    <source>
        <dbReference type="PROSITE" id="PS51186"/>
    </source>
</evidence>
<dbReference type="PANTHER" id="PTHR36449">
    <property type="entry name" value="ACETYLTRANSFERASE-RELATED"/>
    <property type="match status" value="1"/>
</dbReference>
<accession>A0ABT2DQT9</accession>
<dbReference type="EMBL" id="JANTOO010000014">
    <property type="protein sequence ID" value="MCS1397283.1"/>
    <property type="molecule type" value="Genomic_DNA"/>
</dbReference>
<dbReference type="RefSeq" id="WP_036162064.1">
    <property type="nucleotide sequence ID" value="NZ_JANTOO010000014.1"/>
</dbReference>
<dbReference type="Proteomes" id="UP001525021">
    <property type="component" value="Unassembled WGS sequence"/>
</dbReference>
<keyword evidence="4 7" id="KW-0012">Acyltransferase</keyword>
<keyword evidence="1" id="KW-0678">Repressor</keyword>
<evidence type="ECO:0000313" key="8">
    <source>
        <dbReference type="Proteomes" id="UP001525021"/>
    </source>
</evidence>
<dbReference type="SUPFAM" id="SSF55729">
    <property type="entry name" value="Acyl-CoA N-acyltransferases (Nat)"/>
    <property type="match status" value="1"/>
</dbReference>
<keyword evidence="3 7" id="KW-0808">Transferase</keyword>
<evidence type="ECO:0000256" key="3">
    <source>
        <dbReference type="ARBA" id="ARBA00022679"/>
    </source>
</evidence>
<dbReference type="EC" id="2.3.1.-" evidence="7"/>
<evidence type="ECO:0000256" key="4">
    <source>
        <dbReference type="ARBA" id="ARBA00023315"/>
    </source>
</evidence>
<feature type="domain" description="N-acetyltransferase" evidence="6">
    <location>
        <begin position="29"/>
        <end position="174"/>
    </location>
</feature>
<evidence type="ECO:0000256" key="2">
    <source>
        <dbReference type="ARBA" id="ARBA00022649"/>
    </source>
</evidence>
<gene>
    <name evidence="7" type="ORF">NXZ79_14720</name>
</gene>
<organism evidence="7 8">
    <name type="scientific">Lysinibacillus pinottii</name>
    <dbReference type="NCBI Taxonomy" id="2973932"/>
    <lineage>
        <taxon>Bacteria</taxon>
        <taxon>Bacillati</taxon>
        <taxon>Bacillota</taxon>
        <taxon>Bacilli</taxon>
        <taxon>Bacillales</taxon>
        <taxon>Bacillaceae</taxon>
        <taxon>Lysinibacillus</taxon>
    </lineage>
</organism>
<dbReference type="Pfam" id="PF13508">
    <property type="entry name" value="Acetyltransf_7"/>
    <property type="match status" value="1"/>
</dbReference>
<dbReference type="PANTHER" id="PTHR36449:SF1">
    <property type="entry name" value="ACETYLTRANSFERASE"/>
    <property type="match status" value="1"/>
</dbReference>
<dbReference type="GO" id="GO:0016746">
    <property type="term" value="F:acyltransferase activity"/>
    <property type="evidence" value="ECO:0007669"/>
    <property type="project" value="UniProtKB-KW"/>
</dbReference>
<sequence length="187" mass="21414">MINAYALNDERILSHNFSGFDCGDEGLNSYIRDFQNSLVFHNANFNNTTVIMDDEEDCEIAFITTRFNALIIGEKEIIDLAAELSIQTNLPNEIPAIEILYLAVNNNQQERGYGKSILGSIIAKALKMSNEIGCRYIFLWSIRNQGIIDFYKKHGFKEMRESSEGENLMLMRLDLLPYLSLLDELEE</sequence>
<keyword evidence="2" id="KW-1277">Toxin-antitoxin system</keyword>
<comment type="caution">
    <text evidence="7">The sequence shown here is derived from an EMBL/GenBank/DDBJ whole genome shotgun (WGS) entry which is preliminary data.</text>
</comment>
<dbReference type="Gene3D" id="3.40.630.30">
    <property type="match status" value="1"/>
</dbReference>
<evidence type="ECO:0000256" key="5">
    <source>
        <dbReference type="ARBA" id="ARBA00049880"/>
    </source>
</evidence>
<name>A0ABT2DQT9_9BACI</name>
<dbReference type="PROSITE" id="PS51186">
    <property type="entry name" value="GNAT"/>
    <property type="match status" value="1"/>
</dbReference>
<reference evidence="7 8" key="1">
    <citation type="submission" date="2022-08" db="EMBL/GenBank/DDBJ databases">
        <title>Lysinibacillus sequencing.</title>
        <authorList>
            <person name="Dunlap C."/>
        </authorList>
    </citation>
    <scope>NUCLEOTIDE SEQUENCE [LARGE SCALE GENOMIC DNA]</scope>
    <source>
        <strain evidence="7 8">PB211</strain>
    </source>
</reference>
<proteinExistence type="predicted"/>
<evidence type="ECO:0000313" key="7">
    <source>
        <dbReference type="EMBL" id="MCS1397283.1"/>
    </source>
</evidence>
<protein>
    <submittedName>
        <fullName evidence="7">GNAT family N-acetyltransferase</fullName>
        <ecNumber evidence="7">2.3.1.-</ecNumber>
    </submittedName>
</protein>